<evidence type="ECO:0000256" key="3">
    <source>
        <dbReference type="ARBA" id="ARBA00022853"/>
    </source>
</evidence>
<dbReference type="Gene3D" id="2.170.270.10">
    <property type="entry name" value="SET domain"/>
    <property type="match status" value="1"/>
</dbReference>
<dbReference type="Pfam" id="PF05033">
    <property type="entry name" value="Pre-SET"/>
    <property type="match status" value="1"/>
</dbReference>
<comment type="caution">
    <text evidence="11">The sequence shown here is derived from an EMBL/GenBank/DDBJ whole genome shotgun (WGS) entry which is preliminary data.</text>
</comment>
<evidence type="ECO:0000256" key="6">
    <source>
        <dbReference type="PROSITE-ProRule" id="PRU00358"/>
    </source>
</evidence>
<dbReference type="PROSITE" id="PS50867">
    <property type="entry name" value="PRE_SET"/>
    <property type="match status" value="1"/>
</dbReference>
<evidence type="ECO:0000256" key="5">
    <source>
        <dbReference type="ARBA" id="ARBA00023328"/>
    </source>
</evidence>
<dbReference type="PANTHER" id="PTHR45660">
    <property type="entry name" value="HISTONE-LYSINE N-METHYLTRANSFERASE SETMAR"/>
    <property type="match status" value="1"/>
</dbReference>
<dbReference type="SMART" id="SM00317">
    <property type="entry name" value="SET"/>
    <property type="match status" value="1"/>
</dbReference>
<dbReference type="InterPro" id="IPR025794">
    <property type="entry name" value="H3-K9-MeTrfase_plant"/>
</dbReference>
<evidence type="ECO:0000256" key="1">
    <source>
        <dbReference type="ARBA" id="ARBA00004584"/>
    </source>
</evidence>
<dbReference type="OrthoDB" id="5792673at2759"/>
<dbReference type="SUPFAM" id="SSF82199">
    <property type="entry name" value="SET domain"/>
    <property type="match status" value="1"/>
</dbReference>
<dbReference type="FunFam" id="2.30.280.10:FF:000003">
    <property type="entry name" value="Histone-lysine N-methyltransferase, H3 lysine-9 specific SUVH5"/>
    <property type="match status" value="1"/>
</dbReference>
<feature type="domain" description="SET" evidence="8">
    <location>
        <begin position="516"/>
        <end position="659"/>
    </location>
</feature>
<dbReference type="GO" id="GO:0000775">
    <property type="term" value="C:chromosome, centromeric region"/>
    <property type="evidence" value="ECO:0007669"/>
    <property type="project" value="UniProtKB-SubCell"/>
</dbReference>
<dbReference type="PROSITE" id="PS51015">
    <property type="entry name" value="YDG"/>
    <property type="match status" value="1"/>
</dbReference>
<organism evidence="11 12">
    <name type="scientific">Microthlaspi erraticum</name>
    <dbReference type="NCBI Taxonomy" id="1685480"/>
    <lineage>
        <taxon>Eukaryota</taxon>
        <taxon>Viridiplantae</taxon>
        <taxon>Streptophyta</taxon>
        <taxon>Embryophyta</taxon>
        <taxon>Tracheophyta</taxon>
        <taxon>Spermatophyta</taxon>
        <taxon>Magnoliopsida</taxon>
        <taxon>eudicotyledons</taxon>
        <taxon>Gunneridae</taxon>
        <taxon>Pentapetalae</taxon>
        <taxon>rosids</taxon>
        <taxon>malvids</taxon>
        <taxon>Brassicales</taxon>
        <taxon>Brassicaceae</taxon>
        <taxon>Coluteocarpeae</taxon>
        <taxon>Microthlaspi</taxon>
    </lineage>
</organism>
<feature type="region of interest" description="Disordered" evidence="7">
    <location>
        <begin position="59"/>
        <end position="82"/>
    </location>
</feature>
<proteinExistence type="predicted"/>
<comment type="subcellular location">
    <subcellularLocation>
        <location evidence="1">Chromosome</location>
        <location evidence="1">Centromere</location>
    </subcellularLocation>
    <subcellularLocation>
        <location evidence="6">Nucleus</location>
    </subcellularLocation>
</comment>
<evidence type="ECO:0000256" key="7">
    <source>
        <dbReference type="SAM" id="MobiDB-lite"/>
    </source>
</evidence>
<evidence type="ECO:0000313" key="11">
    <source>
        <dbReference type="EMBL" id="CAA7025114.1"/>
    </source>
</evidence>
<keyword evidence="12" id="KW-1185">Reference proteome</keyword>
<dbReference type="InterPro" id="IPR003105">
    <property type="entry name" value="SRA_YDG"/>
</dbReference>
<keyword evidence="4 6" id="KW-0539">Nucleus</keyword>
<evidence type="ECO:0000259" key="8">
    <source>
        <dbReference type="PROSITE" id="PS50280"/>
    </source>
</evidence>
<dbReference type="GO" id="GO:0008270">
    <property type="term" value="F:zinc ion binding"/>
    <property type="evidence" value="ECO:0007669"/>
    <property type="project" value="InterPro"/>
</dbReference>
<gene>
    <name evidence="11" type="ORF">MERR_LOCUS12349</name>
</gene>
<dbReference type="Proteomes" id="UP000467841">
    <property type="component" value="Unassembled WGS sequence"/>
</dbReference>
<keyword evidence="5" id="KW-0137">Centromere</keyword>
<dbReference type="PROSITE" id="PS50280">
    <property type="entry name" value="SET"/>
    <property type="match status" value="1"/>
</dbReference>
<dbReference type="GO" id="GO:0042054">
    <property type="term" value="F:histone methyltransferase activity"/>
    <property type="evidence" value="ECO:0007669"/>
    <property type="project" value="InterPro"/>
</dbReference>
<dbReference type="Gene3D" id="2.30.280.10">
    <property type="entry name" value="SRA-YDG"/>
    <property type="match status" value="1"/>
</dbReference>
<evidence type="ECO:0000256" key="2">
    <source>
        <dbReference type="ARBA" id="ARBA00022454"/>
    </source>
</evidence>
<dbReference type="PANTHER" id="PTHR45660:SF81">
    <property type="entry name" value="HISTONE-LYSINE N-METHYLTRANSFERASE FAMILY MEMBER SUVH2"/>
    <property type="match status" value="1"/>
</dbReference>
<evidence type="ECO:0000313" key="12">
    <source>
        <dbReference type="Proteomes" id="UP000467841"/>
    </source>
</evidence>
<reference evidence="11" key="1">
    <citation type="submission" date="2020-01" db="EMBL/GenBank/DDBJ databases">
        <authorList>
            <person name="Mishra B."/>
        </authorList>
    </citation>
    <scope>NUCLEOTIDE SEQUENCE [LARGE SCALE GENOMIC DNA]</scope>
</reference>
<evidence type="ECO:0008006" key="13">
    <source>
        <dbReference type="Google" id="ProtNLM"/>
    </source>
</evidence>
<feature type="domain" description="Pre-SET" evidence="9">
    <location>
        <begin position="454"/>
        <end position="513"/>
    </location>
</feature>
<dbReference type="GO" id="GO:0003690">
    <property type="term" value="F:double-stranded DNA binding"/>
    <property type="evidence" value="ECO:0007669"/>
    <property type="project" value="TreeGrafter"/>
</dbReference>
<feature type="domain" description="YDG" evidence="10">
    <location>
        <begin position="233"/>
        <end position="380"/>
    </location>
</feature>
<sequence>MSAVLPFPDLNLMPDSLASISSSSAIGITAGELPVPKLTVKAEPIEECQIQNPSESISLHGAFSDSNVTPPPPSSSSDQSANSNLYAEYNRVSNLFYSAFGNQGFNEFLPTNSVSGAITAVPDNQNHLPLAVHAPPECWGNRVSTNAVSSRPTPQKLRRPQELGRIVNLGHEQQKHHRELVKRTRMTYEALRIHIIAEEMRRSPRRKPRADTKAATLMKQRQLWLNQTRHIVGSIPGIEIGDIFFYRAEMCVLGLHGQPQAGIDFLTSQRSSNGEPIATSVIVSGGYEDDEDTGEVVVYTGHGGQDKFHRQCQDQRLEGGNLAMERSRHYGIEVRVIRGLKYENSVSAKVYVYDGLYKIVEHWLDPGKSGFRVFKFRLVRIEGQPTMGSVMMKLAERLRKTPLEVRPNGYIRWDKACEKENVAVYLYNDVDGDQEPLYFDYLARSIITSAQGVSGCECKGSCSSDDCFCVRKNGGEVAYDDNGVLLRGRSVVFECGGSCKCGPSCKNRVAQKGLRHRLEVFRSREGGGCWSVRTLDVIQAGAFICEYAGIILTREQGAMMSMNGDDMIYPGGFIAKWRSWGDLSDVGVVKPEYPSLPPLDFVMDVSTMRNVAYYIRYSRDPNVMVQFVLYDHNDLRYPRVMLFAMENIAPLTELSLDYVLADEPKAKGKLLAICN</sequence>
<keyword evidence="2" id="KW-0158">Chromosome</keyword>
<dbReference type="EMBL" id="CACVBM020000987">
    <property type="protein sequence ID" value="CAA7025114.1"/>
    <property type="molecule type" value="Genomic_DNA"/>
</dbReference>
<keyword evidence="3" id="KW-0156">Chromatin regulator</keyword>
<dbReference type="InterPro" id="IPR015947">
    <property type="entry name" value="PUA-like_sf"/>
</dbReference>
<dbReference type="SUPFAM" id="SSF88697">
    <property type="entry name" value="PUA domain-like"/>
    <property type="match status" value="1"/>
</dbReference>
<dbReference type="InterPro" id="IPR036987">
    <property type="entry name" value="SRA-YDG_sf"/>
</dbReference>
<name>A0A6D2IEP6_9BRAS</name>
<dbReference type="Pfam" id="PF00856">
    <property type="entry name" value="SET"/>
    <property type="match status" value="1"/>
</dbReference>
<accession>A0A6D2IEP6</accession>
<evidence type="ECO:0000259" key="9">
    <source>
        <dbReference type="PROSITE" id="PS50867"/>
    </source>
</evidence>
<dbReference type="InterPro" id="IPR007728">
    <property type="entry name" value="Pre-SET_dom"/>
</dbReference>
<evidence type="ECO:0000256" key="4">
    <source>
        <dbReference type="ARBA" id="ARBA00023242"/>
    </source>
</evidence>
<dbReference type="SMART" id="SM00468">
    <property type="entry name" value="PreSET"/>
    <property type="match status" value="1"/>
</dbReference>
<protein>
    <recommendedName>
        <fullName evidence="13">YDG domain-containing protein</fullName>
    </recommendedName>
</protein>
<dbReference type="GO" id="GO:0005634">
    <property type="term" value="C:nucleus"/>
    <property type="evidence" value="ECO:0007669"/>
    <property type="project" value="UniProtKB-SubCell"/>
</dbReference>
<dbReference type="InterPro" id="IPR046341">
    <property type="entry name" value="SET_dom_sf"/>
</dbReference>
<dbReference type="Pfam" id="PF02182">
    <property type="entry name" value="SAD_SRA"/>
    <property type="match status" value="1"/>
</dbReference>
<dbReference type="PROSITE" id="PS51575">
    <property type="entry name" value="SAM_MT43_SUVAR39_2"/>
    <property type="match status" value="1"/>
</dbReference>
<dbReference type="SMART" id="SM00466">
    <property type="entry name" value="SRA"/>
    <property type="match status" value="1"/>
</dbReference>
<evidence type="ECO:0000259" key="10">
    <source>
        <dbReference type="PROSITE" id="PS51015"/>
    </source>
</evidence>
<dbReference type="InterPro" id="IPR051357">
    <property type="entry name" value="H3K9_HMTase_SUVAR3-9"/>
</dbReference>
<dbReference type="InterPro" id="IPR001214">
    <property type="entry name" value="SET_dom"/>
</dbReference>
<dbReference type="AlphaFoldDB" id="A0A6D2IEP6"/>